<evidence type="ECO:0000313" key="2">
    <source>
        <dbReference type="Proteomes" id="UP000003374"/>
    </source>
</evidence>
<dbReference type="STRING" id="314278.NB231_12791"/>
<accession>A4BU93</accession>
<comment type="caution">
    <text evidence="1">The sequence shown here is derived from an EMBL/GenBank/DDBJ whole genome shotgun (WGS) entry which is preliminary data.</text>
</comment>
<keyword evidence="2" id="KW-1185">Reference proteome</keyword>
<dbReference type="AlphaFoldDB" id="A4BU93"/>
<name>A4BU93_9GAMM</name>
<reference evidence="1 2" key="1">
    <citation type="submission" date="2006-02" db="EMBL/GenBank/DDBJ databases">
        <authorList>
            <person name="Waterbury J."/>
            <person name="Ferriera S."/>
            <person name="Johnson J."/>
            <person name="Kravitz S."/>
            <person name="Halpern A."/>
            <person name="Remington K."/>
            <person name="Beeson K."/>
            <person name="Tran B."/>
            <person name="Rogers Y.-H."/>
            <person name="Friedman R."/>
            <person name="Venter J.C."/>
        </authorList>
    </citation>
    <scope>NUCLEOTIDE SEQUENCE [LARGE SCALE GENOMIC DNA]</scope>
    <source>
        <strain evidence="1 2">Nb-231</strain>
    </source>
</reference>
<dbReference type="Proteomes" id="UP000003374">
    <property type="component" value="Unassembled WGS sequence"/>
</dbReference>
<dbReference type="HOGENOM" id="CLU_3366082_0_0_6"/>
<organism evidence="1 2">
    <name type="scientific">Nitrococcus mobilis Nb-231</name>
    <dbReference type="NCBI Taxonomy" id="314278"/>
    <lineage>
        <taxon>Bacteria</taxon>
        <taxon>Pseudomonadati</taxon>
        <taxon>Pseudomonadota</taxon>
        <taxon>Gammaproteobacteria</taxon>
        <taxon>Chromatiales</taxon>
        <taxon>Ectothiorhodospiraceae</taxon>
        <taxon>Nitrococcus</taxon>
    </lineage>
</organism>
<proteinExistence type="predicted"/>
<dbReference type="EMBL" id="AAOF01000017">
    <property type="protein sequence ID" value="EAR20767.1"/>
    <property type="molecule type" value="Genomic_DNA"/>
</dbReference>
<evidence type="ECO:0000313" key="1">
    <source>
        <dbReference type="EMBL" id="EAR20767.1"/>
    </source>
</evidence>
<sequence>MKNLMQQRICSSIATSQFHSIGVSQNQHFWGKLLP</sequence>
<gene>
    <name evidence="1" type="ORF">NB231_12791</name>
</gene>
<protein>
    <submittedName>
        <fullName evidence="1">Uncharacterized protein</fullName>
    </submittedName>
</protein>